<name>A0AAE1I002_9NEOP</name>
<evidence type="ECO:0000313" key="2">
    <source>
        <dbReference type="EMBL" id="KAK3929641.1"/>
    </source>
</evidence>
<dbReference type="Proteomes" id="UP001219518">
    <property type="component" value="Unassembled WGS sequence"/>
</dbReference>
<protein>
    <submittedName>
        <fullName evidence="2">Transcriptional regulator MraZ</fullName>
    </submittedName>
</protein>
<comment type="caution">
    <text evidence="2">The sequence shown here is derived from an EMBL/GenBank/DDBJ whole genome shotgun (WGS) entry which is preliminary data.</text>
</comment>
<reference evidence="2" key="2">
    <citation type="journal article" date="2023" name="BMC Genomics">
        <title>Pest status, molecular evolution, and epigenetic factors derived from the genome assembly of Frankliniella fusca, a thysanopteran phytovirus vector.</title>
        <authorList>
            <person name="Catto M.A."/>
            <person name="Labadie P.E."/>
            <person name="Jacobson A.L."/>
            <person name="Kennedy G.G."/>
            <person name="Srinivasan R."/>
            <person name="Hunt B.G."/>
        </authorList>
    </citation>
    <scope>NUCLEOTIDE SEQUENCE</scope>
    <source>
        <strain evidence="2">PL_HMW_Pooled</strain>
    </source>
</reference>
<dbReference type="EMBL" id="JAHWGI010001401">
    <property type="protein sequence ID" value="KAK3929641.1"/>
    <property type="molecule type" value="Genomic_DNA"/>
</dbReference>
<gene>
    <name evidence="2" type="ORF">KUF71_003648</name>
</gene>
<accession>A0AAE1I002</accession>
<organism evidence="2 3">
    <name type="scientific">Frankliniella fusca</name>
    <dbReference type="NCBI Taxonomy" id="407009"/>
    <lineage>
        <taxon>Eukaryota</taxon>
        <taxon>Metazoa</taxon>
        <taxon>Ecdysozoa</taxon>
        <taxon>Arthropoda</taxon>
        <taxon>Hexapoda</taxon>
        <taxon>Insecta</taxon>
        <taxon>Pterygota</taxon>
        <taxon>Neoptera</taxon>
        <taxon>Paraneoptera</taxon>
        <taxon>Thysanoptera</taxon>
        <taxon>Terebrantia</taxon>
        <taxon>Thripoidea</taxon>
        <taxon>Thripidae</taxon>
        <taxon>Frankliniella</taxon>
    </lineage>
</organism>
<feature type="region of interest" description="Disordered" evidence="1">
    <location>
        <begin position="62"/>
        <end position="83"/>
    </location>
</feature>
<feature type="compositionally biased region" description="Basic residues" evidence="1">
    <location>
        <begin position="71"/>
        <end position="83"/>
    </location>
</feature>
<keyword evidence="3" id="KW-1185">Reference proteome</keyword>
<reference evidence="2" key="1">
    <citation type="submission" date="2021-07" db="EMBL/GenBank/DDBJ databases">
        <authorList>
            <person name="Catto M.A."/>
            <person name="Jacobson A."/>
            <person name="Kennedy G."/>
            <person name="Labadie P."/>
            <person name="Hunt B.G."/>
            <person name="Srinivasan R."/>
        </authorList>
    </citation>
    <scope>NUCLEOTIDE SEQUENCE</scope>
    <source>
        <strain evidence="2">PL_HMW_Pooled</strain>
        <tissue evidence="2">Head</tissue>
    </source>
</reference>
<sequence>MRCTSAFQSQALAGRRLSMPSWRPKAASGSETVALGQGSRLTLWPEPHSAFARCLSATRKHPRRCEPFPRSGRHRRPSMHSGT</sequence>
<evidence type="ECO:0000256" key="1">
    <source>
        <dbReference type="SAM" id="MobiDB-lite"/>
    </source>
</evidence>
<proteinExistence type="predicted"/>
<dbReference type="AlphaFoldDB" id="A0AAE1I002"/>
<evidence type="ECO:0000313" key="3">
    <source>
        <dbReference type="Proteomes" id="UP001219518"/>
    </source>
</evidence>